<feature type="compositionally biased region" description="Polar residues" evidence="1">
    <location>
        <begin position="259"/>
        <end position="270"/>
    </location>
</feature>
<dbReference type="GeneID" id="20659992"/>
<keyword evidence="2" id="KW-0472">Membrane</keyword>
<keyword evidence="2" id="KW-1133">Transmembrane helix</keyword>
<evidence type="ECO:0000313" key="4">
    <source>
        <dbReference type="Proteomes" id="UP000002640"/>
    </source>
</evidence>
<dbReference type="OMA" id="YDIVDPI"/>
<protein>
    <submittedName>
        <fullName evidence="3">Uncharacterized protein</fullName>
    </submittedName>
</protein>
<feature type="region of interest" description="Disordered" evidence="1">
    <location>
        <begin position="466"/>
        <end position="495"/>
    </location>
</feature>
<name>G4ZX19_PHYSP</name>
<feature type="region of interest" description="Disordered" evidence="1">
    <location>
        <begin position="257"/>
        <end position="306"/>
    </location>
</feature>
<gene>
    <name evidence="3" type="ORF">PHYSODRAFT_517955</name>
</gene>
<feature type="transmembrane region" description="Helical" evidence="2">
    <location>
        <begin position="182"/>
        <end position="204"/>
    </location>
</feature>
<dbReference type="AlphaFoldDB" id="G4ZX19"/>
<feature type="compositionally biased region" description="Polar residues" evidence="1">
    <location>
        <begin position="370"/>
        <end position="383"/>
    </location>
</feature>
<organism evidence="3 4">
    <name type="scientific">Phytophthora sojae (strain P6497)</name>
    <name type="common">Soybean stem and root rot agent</name>
    <name type="synonym">Phytophthora megasperma f. sp. glycines</name>
    <dbReference type="NCBI Taxonomy" id="1094619"/>
    <lineage>
        <taxon>Eukaryota</taxon>
        <taxon>Sar</taxon>
        <taxon>Stramenopiles</taxon>
        <taxon>Oomycota</taxon>
        <taxon>Peronosporomycetes</taxon>
        <taxon>Peronosporales</taxon>
        <taxon>Peronosporaceae</taxon>
        <taxon>Phytophthora</taxon>
    </lineage>
</organism>
<dbReference type="EMBL" id="JH159157">
    <property type="protein sequence ID" value="EGZ12489.1"/>
    <property type="molecule type" value="Genomic_DNA"/>
</dbReference>
<keyword evidence="4" id="KW-1185">Reference proteome</keyword>
<feature type="compositionally biased region" description="Polar residues" evidence="1">
    <location>
        <begin position="150"/>
        <end position="164"/>
    </location>
</feature>
<feature type="compositionally biased region" description="Polar residues" evidence="1">
    <location>
        <begin position="345"/>
        <end position="362"/>
    </location>
</feature>
<dbReference type="KEGG" id="psoj:PHYSODRAFT_517955"/>
<dbReference type="RefSeq" id="XP_009532822.1">
    <property type="nucleotide sequence ID" value="XM_009534527.1"/>
</dbReference>
<sequence length="495" mass="51731">MATCSDVTTCLSEGSTECSLSSETCPPCVYALTGGDYSCYSRDTSGDCPFSGTYAECDKSSSSSSTKKSTSTSSKDSSSSDTTPTPTTKTPAKTTATPSTSTAEIDTPAPETDAPETSAPETPSQTNADDTTQGANTTPSTPTSSTDSDVTQASKATANDNSDTGAEKALTSSTSTTTGSPAVVNLALIGGAVVLVVIVIAFVARRVVRKKKMAHTQERTVSSQNSTWSDRTLGTATSGGNLYSTYSYKDEGGKGNGISMMSDSQASSTYGPAYPGAMHHSGSSPRNTADFTYGGESNYSESNYSESQYSEAASQYYGASTGPELLPAAAVAGHYGDNNVPPSARGTSNFVNVTGTAGTSMRGSELDSVRSGQHPLTVSQLMPTSIGEDEEEAYANRRPAPRAYNVQAAVPPSTRTPQIYADSGVSVTSSMRSDYDIVDPITMHDVEARNTEMLAEKGQYPKFSFESEVSEVSDMYDSGDESSDDERVRHGEHTI</sequence>
<feature type="region of interest" description="Disordered" evidence="1">
    <location>
        <begin position="340"/>
        <end position="400"/>
    </location>
</feature>
<keyword evidence="2" id="KW-0812">Transmembrane</keyword>
<feature type="compositionally biased region" description="Low complexity" evidence="1">
    <location>
        <begin position="293"/>
        <end position="306"/>
    </location>
</feature>
<reference evidence="3 4" key="1">
    <citation type="journal article" date="2006" name="Science">
        <title>Phytophthora genome sequences uncover evolutionary origins and mechanisms of pathogenesis.</title>
        <authorList>
            <person name="Tyler B.M."/>
            <person name="Tripathy S."/>
            <person name="Zhang X."/>
            <person name="Dehal P."/>
            <person name="Jiang R.H."/>
            <person name="Aerts A."/>
            <person name="Arredondo F.D."/>
            <person name="Baxter L."/>
            <person name="Bensasson D."/>
            <person name="Beynon J.L."/>
            <person name="Chapman J."/>
            <person name="Damasceno C.M."/>
            <person name="Dorrance A.E."/>
            <person name="Dou D."/>
            <person name="Dickerman A.W."/>
            <person name="Dubchak I.L."/>
            <person name="Garbelotto M."/>
            <person name="Gijzen M."/>
            <person name="Gordon S.G."/>
            <person name="Govers F."/>
            <person name="Grunwald N.J."/>
            <person name="Huang W."/>
            <person name="Ivors K.L."/>
            <person name="Jones R.W."/>
            <person name="Kamoun S."/>
            <person name="Krampis K."/>
            <person name="Lamour K.H."/>
            <person name="Lee M.K."/>
            <person name="McDonald W.H."/>
            <person name="Medina M."/>
            <person name="Meijer H.J."/>
            <person name="Nordberg E.K."/>
            <person name="Maclean D.J."/>
            <person name="Ospina-Giraldo M.D."/>
            <person name="Morris P.F."/>
            <person name="Phuntumart V."/>
            <person name="Putnam N.H."/>
            <person name="Rash S."/>
            <person name="Rose J.K."/>
            <person name="Sakihama Y."/>
            <person name="Salamov A.A."/>
            <person name="Savidor A."/>
            <person name="Scheuring C.F."/>
            <person name="Smith B.M."/>
            <person name="Sobral B.W."/>
            <person name="Terry A."/>
            <person name="Torto-Alalibo T.A."/>
            <person name="Win J."/>
            <person name="Xu Z."/>
            <person name="Zhang H."/>
            <person name="Grigoriev I.V."/>
            <person name="Rokhsar D.S."/>
            <person name="Boore J.L."/>
        </authorList>
    </citation>
    <scope>NUCLEOTIDE SEQUENCE [LARGE SCALE GENOMIC DNA]</scope>
    <source>
        <strain evidence="3 4">P6497</strain>
    </source>
</reference>
<evidence type="ECO:0000256" key="1">
    <source>
        <dbReference type="SAM" id="MobiDB-lite"/>
    </source>
</evidence>
<dbReference type="InParanoid" id="G4ZX19"/>
<feature type="region of interest" description="Disordered" evidence="1">
    <location>
        <begin position="55"/>
        <end position="179"/>
    </location>
</feature>
<feature type="compositionally biased region" description="Low complexity" evidence="1">
    <location>
        <begin position="137"/>
        <end position="149"/>
    </location>
</feature>
<feature type="compositionally biased region" description="Polar residues" evidence="1">
    <location>
        <begin position="281"/>
        <end position="290"/>
    </location>
</feature>
<feature type="compositionally biased region" description="Basic and acidic residues" evidence="1">
    <location>
        <begin position="485"/>
        <end position="495"/>
    </location>
</feature>
<feature type="compositionally biased region" description="Polar residues" evidence="1">
    <location>
        <begin position="119"/>
        <end position="136"/>
    </location>
</feature>
<proteinExistence type="predicted"/>
<accession>G4ZX19</accession>
<evidence type="ECO:0000256" key="2">
    <source>
        <dbReference type="SAM" id="Phobius"/>
    </source>
</evidence>
<feature type="compositionally biased region" description="Low complexity" evidence="1">
    <location>
        <begin position="60"/>
        <end position="103"/>
    </location>
</feature>
<dbReference type="Proteomes" id="UP000002640">
    <property type="component" value="Unassembled WGS sequence"/>
</dbReference>
<evidence type="ECO:0000313" key="3">
    <source>
        <dbReference type="EMBL" id="EGZ12489.1"/>
    </source>
</evidence>